<proteinExistence type="predicted"/>
<dbReference type="EMBL" id="FZMO01000546">
    <property type="protein sequence ID" value="SNQ51697.1"/>
    <property type="molecule type" value="Genomic_DNA"/>
</dbReference>
<protein>
    <submittedName>
        <fullName evidence="3">Uncharacterized protein</fullName>
    </submittedName>
</protein>
<sequence length="170" mass="17540">MIHRRDRSRRRRRGGRPRSHLPSRWRSGVVALAITAGLLVGVGVPASAAVEPVRTAGAGPVIARGASVLILADPTPTPTETSRIPQPIEVTPDWHDLPAKERIMSLLDTLSQLALVCCVAVAIIGGAALGIGKVTGSAPSGIRGTAMLLGGGGGAIIIVYAPDLISWLAQ</sequence>
<organism evidence="3 4">
    <name type="scientific">Frankia canadensis</name>
    <dbReference type="NCBI Taxonomy" id="1836972"/>
    <lineage>
        <taxon>Bacteria</taxon>
        <taxon>Bacillati</taxon>
        <taxon>Actinomycetota</taxon>
        <taxon>Actinomycetes</taxon>
        <taxon>Frankiales</taxon>
        <taxon>Frankiaceae</taxon>
        <taxon>Frankia</taxon>
    </lineage>
</organism>
<name>A0A2I2L1F4_9ACTN</name>
<feature type="region of interest" description="Disordered" evidence="1">
    <location>
        <begin position="1"/>
        <end position="22"/>
    </location>
</feature>
<keyword evidence="2" id="KW-0472">Membrane</keyword>
<feature type="transmembrane region" description="Helical" evidence="2">
    <location>
        <begin position="146"/>
        <end position="169"/>
    </location>
</feature>
<evidence type="ECO:0000256" key="2">
    <source>
        <dbReference type="SAM" id="Phobius"/>
    </source>
</evidence>
<dbReference type="Proteomes" id="UP000234331">
    <property type="component" value="Unassembled WGS sequence"/>
</dbReference>
<evidence type="ECO:0000313" key="3">
    <source>
        <dbReference type="EMBL" id="SNQ51697.1"/>
    </source>
</evidence>
<evidence type="ECO:0000313" key="4">
    <source>
        <dbReference type="Proteomes" id="UP000234331"/>
    </source>
</evidence>
<dbReference type="AlphaFoldDB" id="A0A2I2L1F4"/>
<keyword evidence="2" id="KW-0812">Transmembrane</keyword>
<evidence type="ECO:0000256" key="1">
    <source>
        <dbReference type="SAM" id="MobiDB-lite"/>
    </source>
</evidence>
<gene>
    <name evidence="3" type="ORF">FRACA_790017</name>
</gene>
<feature type="transmembrane region" description="Helical" evidence="2">
    <location>
        <begin position="113"/>
        <end position="134"/>
    </location>
</feature>
<keyword evidence="4" id="KW-1185">Reference proteome</keyword>
<reference evidence="3 4" key="1">
    <citation type="submission" date="2017-06" db="EMBL/GenBank/DDBJ databases">
        <authorList>
            <person name="Kim H.J."/>
            <person name="Triplett B.A."/>
        </authorList>
    </citation>
    <scope>NUCLEOTIDE SEQUENCE [LARGE SCALE GENOMIC DNA]</scope>
    <source>
        <strain evidence="3">FRACA_ARgP5</strain>
    </source>
</reference>
<keyword evidence="2" id="KW-1133">Transmembrane helix</keyword>
<accession>A0A2I2L1F4</accession>